<dbReference type="EMBL" id="JRKL02000298">
    <property type="protein sequence ID" value="KAF3972856.1"/>
    <property type="molecule type" value="Genomic_DNA"/>
</dbReference>
<accession>A0A8J4RZE0</accession>
<protein>
    <submittedName>
        <fullName evidence="1">Uncharacterized protein</fullName>
    </submittedName>
</protein>
<comment type="caution">
    <text evidence="1">The sequence shown here is derived from an EMBL/GenBank/DDBJ whole genome shotgun (WGS) entry which is preliminary data.</text>
</comment>
<dbReference type="GO" id="GO:0005886">
    <property type="term" value="C:plasma membrane"/>
    <property type="evidence" value="ECO:0007669"/>
    <property type="project" value="TreeGrafter"/>
</dbReference>
<gene>
    <name evidence="1" type="ORF">CMV_003668</name>
</gene>
<sequence>MDSDQATSSAELGSSTYRKADLGLGGNPGRPSNNDVQDLLECPVCMNLMYPPIYQAFKASVLHQINEGKKLLTTSSENSEALALIIDGKSLFCALEDDVKDMFLELALGCASVICCRSSPKQNALFLGNIQRKKLLLII</sequence>
<dbReference type="PANTHER" id="PTHR24092">
    <property type="entry name" value="PROBABLE PHOSPHOLIPID-TRANSPORTING ATPASE"/>
    <property type="match status" value="1"/>
</dbReference>
<proteinExistence type="predicted"/>
<reference evidence="1" key="1">
    <citation type="submission" date="2020-03" db="EMBL/GenBank/DDBJ databases">
        <title>Castanea mollissima Vanexum genome sequencing.</title>
        <authorList>
            <person name="Staton M."/>
        </authorList>
    </citation>
    <scope>NUCLEOTIDE SEQUENCE</scope>
    <source>
        <tissue evidence="1">Leaf</tissue>
    </source>
</reference>
<organism evidence="1 2">
    <name type="scientific">Castanea mollissima</name>
    <name type="common">Chinese chestnut</name>
    <dbReference type="NCBI Taxonomy" id="60419"/>
    <lineage>
        <taxon>Eukaryota</taxon>
        <taxon>Viridiplantae</taxon>
        <taxon>Streptophyta</taxon>
        <taxon>Embryophyta</taxon>
        <taxon>Tracheophyta</taxon>
        <taxon>Spermatophyta</taxon>
        <taxon>Magnoliopsida</taxon>
        <taxon>eudicotyledons</taxon>
        <taxon>Gunneridae</taxon>
        <taxon>Pentapetalae</taxon>
        <taxon>rosids</taxon>
        <taxon>fabids</taxon>
        <taxon>Fagales</taxon>
        <taxon>Fagaceae</taxon>
        <taxon>Castanea</taxon>
    </lineage>
</organism>
<dbReference type="AlphaFoldDB" id="A0A8J4RZE0"/>
<dbReference type="Gene3D" id="3.40.50.1000">
    <property type="entry name" value="HAD superfamily/HAD-like"/>
    <property type="match status" value="1"/>
</dbReference>
<dbReference type="OrthoDB" id="1726547at2759"/>
<evidence type="ECO:0000313" key="2">
    <source>
        <dbReference type="Proteomes" id="UP000737018"/>
    </source>
</evidence>
<dbReference type="Proteomes" id="UP000737018">
    <property type="component" value="Unassembled WGS sequence"/>
</dbReference>
<dbReference type="PANTHER" id="PTHR24092:SF70">
    <property type="entry name" value="PHOSPHOLIPID-TRANSPORTING ATPASE"/>
    <property type="match status" value="1"/>
</dbReference>
<keyword evidence="2" id="KW-1185">Reference proteome</keyword>
<dbReference type="InterPro" id="IPR023214">
    <property type="entry name" value="HAD_sf"/>
</dbReference>
<evidence type="ECO:0000313" key="1">
    <source>
        <dbReference type="EMBL" id="KAF3972856.1"/>
    </source>
</evidence>
<dbReference type="GO" id="GO:0045332">
    <property type="term" value="P:phospholipid translocation"/>
    <property type="evidence" value="ECO:0007669"/>
    <property type="project" value="TreeGrafter"/>
</dbReference>
<name>A0A8J4RZE0_9ROSI</name>
<dbReference type="GO" id="GO:0140326">
    <property type="term" value="F:ATPase-coupled intramembrane lipid transporter activity"/>
    <property type="evidence" value="ECO:0007669"/>
    <property type="project" value="TreeGrafter"/>
</dbReference>